<keyword evidence="2" id="KW-1185">Reference proteome</keyword>
<evidence type="ECO:0008006" key="3">
    <source>
        <dbReference type="Google" id="ProtNLM"/>
    </source>
</evidence>
<accession>A0AAX3AU03</accession>
<protein>
    <recommendedName>
        <fullName evidence="3">Small CPxCG-related zinc finger protein</fullName>
    </recommendedName>
</protein>
<dbReference type="KEGG" id="hdo:MUK72_14575"/>
<dbReference type="Proteomes" id="UP000830542">
    <property type="component" value="Plasmid unnamed1"/>
</dbReference>
<evidence type="ECO:0000313" key="2">
    <source>
        <dbReference type="Proteomes" id="UP000830542"/>
    </source>
</evidence>
<reference evidence="1" key="1">
    <citation type="submission" date="2022-04" db="EMBL/GenBank/DDBJ databases">
        <title>Sequencing and genomic assembly of Halococcus dombrowskii.</title>
        <authorList>
            <person name="Lim S.W."/>
            <person name="MacLea K.S."/>
        </authorList>
    </citation>
    <scope>NUCLEOTIDE SEQUENCE</scope>
    <source>
        <strain evidence="1">H4</strain>
        <plasmid evidence="1">unnamed1</plasmid>
    </source>
</reference>
<organism evidence="1 2">
    <name type="scientific">Halococcus dombrowskii</name>
    <dbReference type="NCBI Taxonomy" id="179637"/>
    <lineage>
        <taxon>Archaea</taxon>
        <taxon>Methanobacteriati</taxon>
        <taxon>Methanobacteriota</taxon>
        <taxon>Stenosarchaea group</taxon>
        <taxon>Halobacteria</taxon>
        <taxon>Halobacteriales</taxon>
        <taxon>Halococcaceae</taxon>
        <taxon>Halococcus</taxon>
    </lineage>
</organism>
<keyword evidence="1" id="KW-0614">Plasmid</keyword>
<proteinExistence type="predicted"/>
<name>A0AAX3AU03_HALDO</name>
<evidence type="ECO:0000313" key="1">
    <source>
        <dbReference type="EMBL" id="UOO96770.1"/>
    </source>
</evidence>
<dbReference type="RefSeq" id="WP_244705800.1">
    <property type="nucleotide sequence ID" value="NZ_BAAADN010000020.1"/>
</dbReference>
<dbReference type="EMBL" id="CP095006">
    <property type="protein sequence ID" value="UOO96770.1"/>
    <property type="molecule type" value="Genomic_DNA"/>
</dbReference>
<sequence length="56" mass="5813">MPTGETSLLMRCVQCGELYPGSPTDDGELIPDGAASGGRCHQCGGDEFEQVTLPSV</sequence>
<dbReference type="AlphaFoldDB" id="A0AAX3AU03"/>
<dbReference type="GeneID" id="71763097"/>
<gene>
    <name evidence="1" type="ORF">MUK72_14575</name>
</gene>
<geneLocation type="plasmid" evidence="1 2">
    <name>unnamed1</name>
</geneLocation>